<accession>A0A9E7NNE2</accession>
<evidence type="ECO:0000313" key="2">
    <source>
        <dbReference type="Proteomes" id="UP001060072"/>
    </source>
</evidence>
<sequence length="36" mass="4192">MTSEITNAKLKVITMVAFMIIILQRRKHYDEALCLP</sequence>
<evidence type="ECO:0000313" key="1">
    <source>
        <dbReference type="EMBL" id="UTQ78184.1"/>
    </source>
</evidence>
<dbReference type="Proteomes" id="UP001060072">
    <property type="component" value="Segment"/>
</dbReference>
<protein>
    <submittedName>
        <fullName evidence="1">O-spanin</fullName>
    </submittedName>
</protein>
<reference evidence="1" key="1">
    <citation type="submission" date="2022-05" db="EMBL/GenBank/DDBJ databases">
        <title>Complete genome sequence of Aeromonas phage JELG-KS1.</title>
        <authorList>
            <person name="Svanberga K."/>
            <person name="Dislers A."/>
            <person name="Kazaks A."/>
            <person name="Zrelovs N."/>
        </authorList>
    </citation>
    <scope>NUCLEOTIDE SEQUENCE</scope>
</reference>
<dbReference type="EMBL" id="ON604651">
    <property type="protein sequence ID" value="UTQ78184.1"/>
    <property type="molecule type" value="Genomic_DNA"/>
</dbReference>
<proteinExistence type="predicted"/>
<organism evidence="1 2">
    <name type="scientific">Aeromonas phage JELG-KS1</name>
    <dbReference type="NCBI Taxonomy" id="2951233"/>
    <lineage>
        <taxon>Viruses</taxon>
        <taxon>Duplodnaviria</taxon>
        <taxon>Heunggongvirae</taxon>
        <taxon>Uroviricota</taxon>
        <taxon>Caudoviricetes</taxon>
        <taxon>Autographivirales</taxon>
        <taxon>Autotranscriptaviridae</taxon>
        <taxon>Studiervirinae</taxon>
        <taxon>Jelgvirus</taxon>
        <taxon>Jelgvirus JELGKS1</taxon>
    </lineage>
</organism>
<name>A0A9E7NNE2_9CAUD</name>
<keyword evidence="2" id="KW-1185">Reference proteome</keyword>